<evidence type="ECO:0000256" key="9">
    <source>
        <dbReference type="ARBA" id="ARBA00023163"/>
    </source>
</evidence>
<evidence type="ECO:0000313" key="14">
    <source>
        <dbReference type="Proteomes" id="UP000613177"/>
    </source>
</evidence>
<dbReference type="GO" id="GO:0000785">
    <property type="term" value="C:chromatin"/>
    <property type="evidence" value="ECO:0007669"/>
    <property type="project" value="TreeGrafter"/>
</dbReference>
<sequence>MYSLYQPTMNYYPQMAKVETTRRMSYSDYLSCSASSQASFSDYESSPLNGTEEYQPIAAGQQKFYYPFEQQQQQPGAHMLNYYHQYECLVEYQKQQDIQHLMMMPSPIYNEYDLISTLSSPSCSTTTSCHTSPVIEQETIPSTTIISGGGKKKSTRVKRNAAASVTNQDQAKNFPCLHDNCGKVFKRSEHLKRHVRSIHTREKPYQCPYEQCGKRFSRSDNLSQHIRIHRTTKDRSSHLLAKKQKMLL</sequence>
<dbReference type="InterPro" id="IPR013087">
    <property type="entry name" value="Znf_C2H2_type"/>
</dbReference>
<dbReference type="PROSITE" id="PS50157">
    <property type="entry name" value="ZINC_FINGER_C2H2_2"/>
    <property type="match status" value="2"/>
</dbReference>
<dbReference type="Proteomes" id="UP000613177">
    <property type="component" value="Unassembled WGS sequence"/>
</dbReference>
<dbReference type="AlphaFoldDB" id="A0A8H7SJY3"/>
<dbReference type="Pfam" id="PF00096">
    <property type="entry name" value="zf-C2H2"/>
    <property type="match status" value="2"/>
</dbReference>
<dbReference type="GO" id="GO:0031519">
    <property type="term" value="C:PcG protein complex"/>
    <property type="evidence" value="ECO:0007669"/>
    <property type="project" value="TreeGrafter"/>
</dbReference>
<dbReference type="SUPFAM" id="SSF57667">
    <property type="entry name" value="beta-beta-alpha zinc fingers"/>
    <property type="match status" value="1"/>
</dbReference>
<dbReference type="GO" id="GO:0005667">
    <property type="term" value="C:transcription regulator complex"/>
    <property type="evidence" value="ECO:0007669"/>
    <property type="project" value="TreeGrafter"/>
</dbReference>
<gene>
    <name evidence="13" type="ORF">INT48_009235</name>
</gene>
<dbReference type="InterPro" id="IPR036236">
    <property type="entry name" value="Znf_C2H2_sf"/>
</dbReference>
<dbReference type="GO" id="GO:0000981">
    <property type="term" value="F:DNA-binding transcription factor activity, RNA polymerase II-specific"/>
    <property type="evidence" value="ECO:0007669"/>
    <property type="project" value="UniProtKB-ARBA"/>
</dbReference>
<evidence type="ECO:0000256" key="2">
    <source>
        <dbReference type="ARBA" id="ARBA00004123"/>
    </source>
</evidence>
<evidence type="ECO:0000256" key="4">
    <source>
        <dbReference type="ARBA" id="ARBA00022737"/>
    </source>
</evidence>
<dbReference type="SMART" id="SM00355">
    <property type="entry name" value="ZnF_C2H2"/>
    <property type="match status" value="2"/>
</dbReference>
<dbReference type="Gene3D" id="3.30.160.60">
    <property type="entry name" value="Classic Zinc Finger"/>
    <property type="match status" value="2"/>
</dbReference>
<keyword evidence="10" id="KW-0539">Nucleus</keyword>
<dbReference type="GO" id="GO:0008270">
    <property type="term" value="F:zinc ion binding"/>
    <property type="evidence" value="ECO:0007669"/>
    <property type="project" value="UniProtKB-KW"/>
</dbReference>
<keyword evidence="3" id="KW-0479">Metal-binding</keyword>
<evidence type="ECO:0000256" key="11">
    <source>
        <dbReference type="PROSITE-ProRule" id="PRU00042"/>
    </source>
</evidence>
<comment type="caution">
    <text evidence="13">The sequence shown here is derived from an EMBL/GenBank/DDBJ whole genome shotgun (WGS) entry which is preliminary data.</text>
</comment>
<evidence type="ECO:0000256" key="10">
    <source>
        <dbReference type="ARBA" id="ARBA00023242"/>
    </source>
</evidence>
<keyword evidence="6" id="KW-0862">Zinc</keyword>
<evidence type="ECO:0000313" key="13">
    <source>
        <dbReference type="EMBL" id="KAG2230854.1"/>
    </source>
</evidence>
<evidence type="ECO:0000256" key="8">
    <source>
        <dbReference type="ARBA" id="ARBA00023125"/>
    </source>
</evidence>
<reference evidence="13" key="1">
    <citation type="submission" date="2021-01" db="EMBL/GenBank/DDBJ databases">
        <title>Metabolic potential, ecology and presence of endohyphal bacteria is reflected in genomic diversity of Mucoromycotina.</title>
        <authorList>
            <person name="Muszewska A."/>
            <person name="Okrasinska A."/>
            <person name="Steczkiewicz K."/>
            <person name="Drgas O."/>
            <person name="Orlowska M."/>
            <person name="Perlinska-Lenart U."/>
            <person name="Aleksandrzak-Piekarczyk T."/>
            <person name="Szatraj K."/>
            <person name="Zielenkiewicz U."/>
            <person name="Pilsyk S."/>
            <person name="Malc E."/>
            <person name="Mieczkowski P."/>
            <person name="Kruszewska J.S."/>
            <person name="Biernat P."/>
            <person name="Pawlowska J."/>
        </authorList>
    </citation>
    <scope>NUCLEOTIDE SEQUENCE</scope>
    <source>
        <strain evidence="13">WA0000018081</strain>
    </source>
</reference>
<evidence type="ECO:0000256" key="6">
    <source>
        <dbReference type="ARBA" id="ARBA00022833"/>
    </source>
</evidence>
<proteinExistence type="predicted"/>
<keyword evidence="14" id="KW-1185">Reference proteome</keyword>
<keyword evidence="4" id="KW-0677">Repeat</keyword>
<dbReference type="PANTHER" id="PTHR14003:SF19">
    <property type="entry name" value="YY2 TRANSCRIPTION FACTOR"/>
    <property type="match status" value="1"/>
</dbReference>
<evidence type="ECO:0000256" key="3">
    <source>
        <dbReference type="ARBA" id="ARBA00022723"/>
    </source>
</evidence>
<keyword evidence="7" id="KW-0805">Transcription regulation</keyword>
<organism evidence="13 14">
    <name type="scientific">Thamnidium elegans</name>
    <dbReference type="NCBI Taxonomy" id="101142"/>
    <lineage>
        <taxon>Eukaryota</taxon>
        <taxon>Fungi</taxon>
        <taxon>Fungi incertae sedis</taxon>
        <taxon>Mucoromycota</taxon>
        <taxon>Mucoromycotina</taxon>
        <taxon>Mucoromycetes</taxon>
        <taxon>Mucorales</taxon>
        <taxon>Mucorineae</taxon>
        <taxon>Mucoraceae</taxon>
        <taxon>Thamnidium</taxon>
    </lineage>
</organism>
<accession>A0A8H7SJY3</accession>
<dbReference type="GO" id="GO:0000978">
    <property type="term" value="F:RNA polymerase II cis-regulatory region sequence-specific DNA binding"/>
    <property type="evidence" value="ECO:0007669"/>
    <property type="project" value="TreeGrafter"/>
</dbReference>
<keyword evidence="8" id="KW-0238">DNA-binding</keyword>
<feature type="domain" description="C2H2-type" evidence="12">
    <location>
        <begin position="174"/>
        <end position="204"/>
    </location>
</feature>
<dbReference type="FunFam" id="3.30.160.60:FF:000097">
    <property type="entry name" value="Zinc finger protein"/>
    <property type="match status" value="1"/>
</dbReference>
<name>A0A8H7SJY3_9FUNG</name>
<dbReference type="PANTHER" id="PTHR14003">
    <property type="entry name" value="TRANSCRIPTIONAL REPRESSOR PROTEIN YY"/>
    <property type="match status" value="1"/>
</dbReference>
<evidence type="ECO:0000259" key="12">
    <source>
        <dbReference type="PROSITE" id="PS50157"/>
    </source>
</evidence>
<evidence type="ECO:0000256" key="5">
    <source>
        <dbReference type="ARBA" id="ARBA00022771"/>
    </source>
</evidence>
<dbReference type="PROSITE" id="PS00028">
    <property type="entry name" value="ZINC_FINGER_C2H2_1"/>
    <property type="match status" value="2"/>
</dbReference>
<feature type="domain" description="C2H2-type" evidence="12">
    <location>
        <begin position="205"/>
        <end position="234"/>
    </location>
</feature>
<evidence type="ECO:0000256" key="1">
    <source>
        <dbReference type="ARBA" id="ARBA00003767"/>
    </source>
</evidence>
<keyword evidence="5 11" id="KW-0863">Zinc-finger</keyword>
<dbReference type="FunFam" id="3.30.160.60:FF:000072">
    <property type="entry name" value="zinc finger protein 143 isoform X1"/>
    <property type="match status" value="1"/>
</dbReference>
<evidence type="ECO:0000256" key="7">
    <source>
        <dbReference type="ARBA" id="ARBA00023015"/>
    </source>
</evidence>
<comment type="function">
    <text evidence="1">May be involved in transcriptional regulation.</text>
</comment>
<keyword evidence="9" id="KW-0804">Transcription</keyword>
<protein>
    <recommendedName>
        <fullName evidence="12">C2H2-type domain-containing protein</fullName>
    </recommendedName>
</protein>
<comment type="subcellular location">
    <subcellularLocation>
        <location evidence="2">Nucleus</location>
    </subcellularLocation>
</comment>
<dbReference type="EMBL" id="JAEPRE010000180">
    <property type="protein sequence ID" value="KAG2230854.1"/>
    <property type="molecule type" value="Genomic_DNA"/>
</dbReference>